<feature type="domain" description="C3H1-type" evidence="7">
    <location>
        <begin position="266"/>
        <end position="294"/>
    </location>
</feature>
<evidence type="ECO:0000313" key="8">
    <source>
        <dbReference type="EMBL" id="KAE9602673.1"/>
    </source>
</evidence>
<feature type="zinc finger region" description="C3H1-type" evidence="5">
    <location>
        <begin position="266"/>
        <end position="294"/>
    </location>
</feature>
<evidence type="ECO:0000256" key="2">
    <source>
        <dbReference type="ARBA" id="ARBA00022771"/>
    </source>
</evidence>
<dbReference type="GO" id="GO:0003729">
    <property type="term" value="F:mRNA binding"/>
    <property type="evidence" value="ECO:0007669"/>
    <property type="project" value="UniProtKB-ARBA"/>
</dbReference>
<dbReference type="PANTHER" id="PTHR12506:SF20">
    <property type="entry name" value="ZINC FINGER CCCH DOMAIN-CONTAINING PROTEIN 67"/>
    <property type="match status" value="1"/>
</dbReference>
<evidence type="ECO:0000256" key="5">
    <source>
        <dbReference type="PROSITE-ProRule" id="PRU00723"/>
    </source>
</evidence>
<keyword evidence="4" id="KW-0238">DNA-binding</keyword>
<feature type="compositionally biased region" description="Polar residues" evidence="6">
    <location>
        <begin position="9"/>
        <end position="29"/>
    </location>
</feature>
<gene>
    <name evidence="8" type="ORF">Lalb_Chr12g0202081</name>
</gene>
<dbReference type="EMBL" id="WOCE01000012">
    <property type="protein sequence ID" value="KAE9602673.1"/>
    <property type="molecule type" value="Genomic_DNA"/>
</dbReference>
<evidence type="ECO:0000256" key="3">
    <source>
        <dbReference type="ARBA" id="ARBA00022833"/>
    </source>
</evidence>
<dbReference type="PROSITE" id="PS50103">
    <property type="entry name" value="ZF_C3H1"/>
    <property type="match status" value="5"/>
</dbReference>
<keyword evidence="2 5" id="KW-0863">Zinc-finger</keyword>
<feature type="zinc finger region" description="C3H1-type" evidence="5">
    <location>
        <begin position="173"/>
        <end position="201"/>
    </location>
</feature>
<dbReference type="InterPro" id="IPR000571">
    <property type="entry name" value="Znf_CCCH"/>
</dbReference>
<protein>
    <submittedName>
        <fullName evidence="8">Putative transcription factor C3H family</fullName>
    </submittedName>
</protein>
<accession>A0A6A4PMC2</accession>
<reference evidence="9" key="1">
    <citation type="journal article" date="2020" name="Nat. Commun.">
        <title>Genome sequence of the cluster root forming white lupin.</title>
        <authorList>
            <person name="Hufnagel B."/>
            <person name="Marques A."/>
            <person name="Soriano A."/>
            <person name="Marques L."/>
            <person name="Divol F."/>
            <person name="Doumas P."/>
            <person name="Sallet E."/>
            <person name="Mancinotti D."/>
            <person name="Carrere S."/>
            <person name="Marande W."/>
            <person name="Arribat S."/>
            <person name="Keller J."/>
            <person name="Huneau C."/>
            <person name="Blein T."/>
            <person name="Aime D."/>
            <person name="Laguerre M."/>
            <person name="Taylor J."/>
            <person name="Schubert V."/>
            <person name="Nelson M."/>
            <person name="Geu-Flores F."/>
            <person name="Crespi M."/>
            <person name="Gallardo-Guerrero K."/>
            <person name="Delaux P.-M."/>
            <person name="Salse J."/>
            <person name="Berges H."/>
            <person name="Guyot R."/>
            <person name="Gouzy J."/>
            <person name="Peret B."/>
        </authorList>
    </citation>
    <scope>NUCLEOTIDE SEQUENCE [LARGE SCALE GENOMIC DNA]</scope>
    <source>
        <strain evidence="9">cv. Amiga</strain>
    </source>
</reference>
<evidence type="ECO:0000259" key="7">
    <source>
        <dbReference type="PROSITE" id="PS50103"/>
    </source>
</evidence>
<name>A0A6A4PMC2_LUPAL</name>
<dbReference type="InterPro" id="IPR050974">
    <property type="entry name" value="Plant_ZF_CCCH"/>
</dbReference>
<dbReference type="OrthoDB" id="411372at2759"/>
<feature type="compositionally biased region" description="Basic and acidic residues" evidence="6">
    <location>
        <begin position="32"/>
        <end position="46"/>
    </location>
</feature>
<dbReference type="SMART" id="SM00356">
    <property type="entry name" value="ZnF_C3H1"/>
    <property type="match status" value="5"/>
</dbReference>
<feature type="region of interest" description="Disordered" evidence="6">
    <location>
        <begin position="296"/>
        <end position="328"/>
    </location>
</feature>
<evidence type="ECO:0000256" key="4">
    <source>
        <dbReference type="ARBA" id="ARBA00023125"/>
    </source>
</evidence>
<comment type="caution">
    <text evidence="8">The sequence shown here is derived from an EMBL/GenBank/DDBJ whole genome shotgun (WGS) entry which is preliminary data.</text>
</comment>
<dbReference type="GO" id="GO:0008270">
    <property type="term" value="F:zinc ion binding"/>
    <property type="evidence" value="ECO:0007669"/>
    <property type="project" value="UniProtKB-KW"/>
</dbReference>
<feature type="zinc finger region" description="C3H1-type" evidence="5">
    <location>
        <begin position="446"/>
        <end position="474"/>
    </location>
</feature>
<dbReference type="Pfam" id="PF00642">
    <property type="entry name" value="zf-CCCH"/>
    <property type="match status" value="5"/>
</dbReference>
<feature type="domain" description="C3H1-type" evidence="7">
    <location>
        <begin position="173"/>
        <end position="201"/>
    </location>
</feature>
<dbReference type="InterPro" id="IPR036855">
    <property type="entry name" value="Znf_CCCH_sf"/>
</dbReference>
<feature type="zinc finger region" description="C3H1-type" evidence="5">
    <location>
        <begin position="220"/>
        <end position="248"/>
    </location>
</feature>
<feature type="zinc finger region" description="C3H1-type" evidence="5">
    <location>
        <begin position="400"/>
        <end position="428"/>
    </location>
</feature>
<keyword evidence="3 5" id="KW-0862">Zinc</keyword>
<proteinExistence type="predicted"/>
<evidence type="ECO:0000256" key="6">
    <source>
        <dbReference type="SAM" id="MobiDB-lite"/>
    </source>
</evidence>
<evidence type="ECO:0000256" key="1">
    <source>
        <dbReference type="ARBA" id="ARBA00022723"/>
    </source>
</evidence>
<keyword evidence="9" id="KW-1185">Reference proteome</keyword>
<dbReference type="Proteomes" id="UP000447434">
    <property type="component" value="Chromosome 12"/>
</dbReference>
<dbReference type="GO" id="GO:0003677">
    <property type="term" value="F:DNA binding"/>
    <property type="evidence" value="ECO:0007669"/>
    <property type="project" value="UniProtKB-KW"/>
</dbReference>
<sequence>MEPFESDSVLVSNGSSATDPHLGSQSPPSSIHARDPEPSDHSHVTQDEEVALGAELETKLDLKGESEVGCETEDKVSNFDDGEQVCDVGSGGGGGDGVIEVEESVKVSVNDGFGENIRGWDCNSWDEDVNESVNVNEGFNEYEVGGDDYVVNDGDWAEVEEKIRGRTQHYPLRPDAEVCAYYMKTGNCKFGFNCKFNHPIRPRNQSFKDKTAEREDSTERSSQTECKYYLRSGGCKFGKACKYNHTRGKYSAAPVSELNFLGLPIRVGERECPYYMRTGSCKYGASCKFNHPDPTTIGGPDSPSGYGNEGSISLQSVSKPSVSSWSPPRTLNETPFVPMLSPSQGVSPRSSDWNGYQAPMYLSDWSMHPPSAYVMSNPAIETNIYMQRQKQVPADDFPERPGEPECSYFLKTGDCKFKTNCKFHHPKNRTARLPPCILNDKGLPLRPDQNICSHYSRYGICKFGPACRFDHPIDLQSPVIPAFVEQPYTNSANVEVAGMGGNADASDVTIQHYV</sequence>
<feature type="domain" description="C3H1-type" evidence="7">
    <location>
        <begin position="400"/>
        <end position="428"/>
    </location>
</feature>
<dbReference type="AlphaFoldDB" id="A0A6A4PMC2"/>
<keyword evidence="1 5" id="KW-0479">Metal-binding</keyword>
<evidence type="ECO:0000313" key="9">
    <source>
        <dbReference type="Proteomes" id="UP000447434"/>
    </source>
</evidence>
<feature type="region of interest" description="Disordered" evidence="6">
    <location>
        <begin position="1"/>
        <end position="46"/>
    </location>
</feature>
<feature type="domain" description="C3H1-type" evidence="7">
    <location>
        <begin position="220"/>
        <end position="248"/>
    </location>
</feature>
<dbReference type="PANTHER" id="PTHR12506">
    <property type="entry name" value="PROTEIN PHOSPHATASE RELATED"/>
    <property type="match status" value="1"/>
</dbReference>
<organism evidence="8 9">
    <name type="scientific">Lupinus albus</name>
    <name type="common">White lupine</name>
    <name type="synonym">Lupinus termis</name>
    <dbReference type="NCBI Taxonomy" id="3870"/>
    <lineage>
        <taxon>Eukaryota</taxon>
        <taxon>Viridiplantae</taxon>
        <taxon>Streptophyta</taxon>
        <taxon>Embryophyta</taxon>
        <taxon>Tracheophyta</taxon>
        <taxon>Spermatophyta</taxon>
        <taxon>Magnoliopsida</taxon>
        <taxon>eudicotyledons</taxon>
        <taxon>Gunneridae</taxon>
        <taxon>Pentapetalae</taxon>
        <taxon>rosids</taxon>
        <taxon>fabids</taxon>
        <taxon>Fabales</taxon>
        <taxon>Fabaceae</taxon>
        <taxon>Papilionoideae</taxon>
        <taxon>50 kb inversion clade</taxon>
        <taxon>genistoids sensu lato</taxon>
        <taxon>core genistoids</taxon>
        <taxon>Genisteae</taxon>
        <taxon>Lupinus</taxon>
    </lineage>
</organism>
<feature type="compositionally biased region" description="Low complexity" evidence="6">
    <location>
        <begin position="311"/>
        <end position="328"/>
    </location>
</feature>
<dbReference type="SUPFAM" id="SSF90229">
    <property type="entry name" value="CCCH zinc finger"/>
    <property type="match status" value="5"/>
</dbReference>
<feature type="domain" description="C3H1-type" evidence="7">
    <location>
        <begin position="446"/>
        <end position="474"/>
    </location>
</feature>
<dbReference type="Gene3D" id="4.10.1000.10">
    <property type="entry name" value="Zinc finger, CCCH-type"/>
    <property type="match status" value="4"/>
</dbReference>